<dbReference type="GO" id="GO:0004252">
    <property type="term" value="F:serine-type endopeptidase activity"/>
    <property type="evidence" value="ECO:0007669"/>
    <property type="project" value="InterPro"/>
</dbReference>
<proteinExistence type="inferred from homology"/>
<dbReference type="InterPro" id="IPR035952">
    <property type="entry name" value="Rhomboid-like_sf"/>
</dbReference>
<dbReference type="PANTHER" id="PTHR43731">
    <property type="entry name" value="RHOMBOID PROTEASE"/>
    <property type="match status" value="1"/>
</dbReference>
<dbReference type="GO" id="GO:0006465">
    <property type="term" value="P:signal peptide processing"/>
    <property type="evidence" value="ECO:0007669"/>
    <property type="project" value="TreeGrafter"/>
</dbReference>
<dbReference type="PANTHER" id="PTHR43731:SF14">
    <property type="entry name" value="PRESENILIN-ASSOCIATED RHOMBOID-LIKE PROTEIN, MITOCHONDRIAL"/>
    <property type="match status" value="1"/>
</dbReference>
<keyword evidence="6 8" id="KW-0472">Membrane</keyword>
<feature type="transmembrane region" description="Helical" evidence="8">
    <location>
        <begin position="353"/>
        <end position="371"/>
    </location>
</feature>
<feature type="transmembrane region" description="Helical" evidence="8">
    <location>
        <begin position="464"/>
        <end position="486"/>
    </location>
</feature>
<comment type="similarity">
    <text evidence="2">Belongs to the peptidase S54 family.</text>
</comment>
<evidence type="ECO:0000256" key="2">
    <source>
        <dbReference type="ARBA" id="ARBA00009045"/>
    </source>
</evidence>
<feature type="region of interest" description="Disordered" evidence="7">
    <location>
        <begin position="581"/>
        <end position="609"/>
    </location>
</feature>
<feature type="transmembrane region" description="Helical" evidence="8">
    <location>
        <begin position="555"/>
        <end position="572"/>
    </location>
</feature>
<dbReference type="EMBL" id="ML996085">
    <property type="protein sequence ID" value="KAF2152916.1"/>
    <property type="molecule type" value="Genomic_DNA"/>
</dbReference>
<keyword evidence="4" id="KW-0378">Hydrolase</keyword>
<comment type="caution">
    <text evidence="10">The sequence shown here is derived from an EMBL/GenBank/DDBJ whole genome shotgun (WGS) entry which is preliminary data.</text>
</comment>
<feature type="transmembrane region" description="Helical" evidence="8">
    <location>
        <begin position="383"/>
        <end position="404"/>
    </location>
</feature>
<evidence type="ECO:0000259" key="9">
    <source>
        <dbReference type="Pfam" id="PF01694"/>
    </source>
</evidence>
<evidence type="ECO:0000256" key="8">
    <source>
        <dbReference type="SAM" id="Phobius"/>
    </source>
</evidence>
<feature type="domain" description="Peptidase S54 rhomboid" evidence="9">
    <location>
        <begin position="428"/>
        <end position="570"/>
    </location>
</feature>
<feature type="compositionally biased region" description="Low complexity" evidence="7">
    <location>
        <begin position="284"/>
        <end position="311"/>
    </location>
</feature>
<evidence type="ECO:0000256" key="6">
    <source>
        <dbReference type="ARBA" id="ARBA00023136"/>
    </source>
</evidence>
<dbReference type="InterPro" id="IPR022764">
    <property type="entry name" value="Peptidase_S54_rhomboid_dom"/>
</dbReference>
<evidence type="ECO:0000256" key="3">
    <source>
        <dbReference type="ARBA" id="ARBA00022692"/>
    </source>
</evidence>
<feature type="compositionally biased region" description="Basic and acidic residues" evidence="7">
    <location>
        <begin position="581"/>
        <end position="594"/>
    </location>
</feature>
<evidence type="ECO:0000313" key="10">
    <source>
        <dbReference type="EMBL" id="KAF2152916.1"/>
    </source>
</evidence>
<dbReference type="InterPro" id="IPR050925">
    <property type="entry name" value="Rhomboid_protease_S54"/>
</dbReference>
<feature type="transmembrane region" description="Helical" evidence="8">
    <location>
        <begin position="523"/>
        <end position="543"/>
    </location>
</feature>
<accession>A0A9P4J1W3</accession>
<dbReference type="OrthoDB" id="10260614at2759"/>
<comment type="subcellular location">
    <subcellularLocation>
        <location evidence="1">Membrane</location>
        <topology evidence="1">Multi-pass membrane protein</topology>
    </subcellularLocation>
</comment>
<keyword evidence="5 8" id="KW-1133">Transmembrane helix</keyword>
<organism evidence="10 11">
    <name type="scientific">Myriangium duriaei CBS 260.36</name>
    <dbReference type="NCBI Taxonomy" id="1168546"/>
    <lineage>
        <taxon>Eukaryota</taxon>
        <taxon>Fungi</taxon>
        <taxon>Dikarya</taxon>
        <taxon>Ascomycota</taxon>
        <taxon>Pezizomycotina</taxon>
        <taxon>Dothideomycetes</taxon>
        <taxon>Dothideomycetidae</taxon>
        <taxon>Myriangiales</taxon>
        <taxon>Myriangiaceae</taxon>
        <taxon>Myriangium</taxon>
    </lineage>
</organism>
<feature type="transmembrane region" description="Helical" evidence="8">
    <location>
        <begin position="492"/>
        <end position="511"/>
    </location>
</feature>
<reference evidence="10" key="1">
    <citation type="journal article" date="2020" name="Stud. Mycol.">
        <title>101 Dothideomycetes genomes: a test case for predicting lifestyles and emergence of pathogens.</title>
        <authorList>
            <person name="Haridas S."/>
            <person name="Albert R."/>
            <person name="Binder M."/>
            <person name="Bloem J."/>
            <person name="Labutti K."/>
            <person name="Salamov A."/>
            <person name="Andreopoulos B."/>
            <person name="Baker S."/>
            <person name="Barry K."/>
            <person name="Bills G."/>
            <person name="Bluhm B."/>
            <person name="Cannon C."/>
            <person name="Castanera R."/>
            <person name="Culley D."/>
            <person name="Daum C."/>
            <person name="Ezra D."/>
            <person name="Gonzalez J."/>
            <person name="Henrissat B."/>
            <person name="Kuo A."/>
            <person name="Liang C."/>
            <person name="Lipzen A."/>
            <person name="Lutzoni F."/>
            <person name="Magnuson J."/>
            <person name="Mondo S."/>
            <person name="Nolan M."/>
            <person name="Ohm R."/>
            <person name="Pangilinan J."/>
            <person name="Park H.-J."/>
            <person name="Ramirez L."/>
            <person name="Alfaro M."/>
            <person name="Sun H."/>
            <person name="Tritt A."/>
            <person name="Yoshinaga Y."/>
            <person name="Zwiers L.-H."/>
            <person name="Turgeon B."/>
            <person name="Goodwin S."/>
            <person name="Spatafora J."/>
            <person name="Crous P."/>
            <person name="Grigoriev I."/>
        </authorList>
    </citation>
    <scope>NUCLEOTIDE SEQUENCE</scope>
    <source>
        <strain evidence="10">CBS 260.36</strain>
    </source>
</reference>
<feature type="region of interest" description="Disordered" evidence="7">
    <location>
        <begin position="56"/>
        <end position="122"/>
    </location>
</feature>
<feature type="transmembrane region" description="Helical" evidence="8">
    <location>
        <begin position="441"/>
        <end position="457"/>
    </location>
</feature>
<dbReference type="AlphaFoldDB" id="A0A9P4J1W3"/>
<evidence type="ECO:0000256" key="7">
    <source>
        <dbReference type="SAM" id="MobiDB-lite"/>
    </source>
</evidence>
<feature type="compositionally biased region" description="Basic and acidic residues" evidence="7">
    <location>
        <begin position="261"/>
        <end position="272"/>
    </location>
</feature>
<dbReference type="GO" id="GO:0016020">
    <property type="term" value="C:membrane"/>
    <property type="evidence" value="ECO:0007669"/>
    <property type="project" value="UniProtKB-SubCell"/>
</dbReference>
<evidence type="ECO:0000313" key="11">
    <source>
        <dbReference type="Proteomes" id="UP000799439"/>
    </source>
</evidence>
<dbReference type="SUPFAM" id="SSF144091">
    <property type="entry name" value="Rhomboid-like"/>
    <property type="match status" value="1"/>
</dbReference>
<evidence type="ECO:0000256" key="5">
    <source>
        <dbReference type="ARBA" id="ARBA00022989"/>
    </source>
</evidence>
<protein>
    <recommendedName>
        <fullName evidence="9">Peptidase S54 rhomboid domain-containing protein</fullName>
    </recommendedName>
</protein>
<name>A0A9P4J1W3_9PEZI</name>
<dbReference type="Proteomes" id="UP000799439">
    <property type="component" value="Unassembled WGS sequence"/>
</dbReference>
<dbReference type="Pfam" id="PF01694">
    <property type="entry name" value="Rhomboid"/>
    <property type="match status" value="1"/>
</dbReference>
<dbReference type="Gene3D" id="1.20.1540.10">
    <property type="entry name" value="Rhomboid-like"/>
    <property type="match status" value="1"/>
</dbReference>
<sequence length="609" mass="65999">MRSAVCLTSGILRATPSLQVNSSISLGLQQCRRFTRWTSFGEPPCNHETSIRIPRTFPPSCNRIQPRSSIPARSFSQSSGHNKSPKKQSDKKPVATEEPQTDQPQLTWRDYDPEGGFPLPEGDLSPSALSEIFSSPIDPDTGNWILRLMNYRRHSGSLIDLGITFPSSQGISPESAFAALQYLRKVQPELDESAAGIAWAESEIAALSEPYVARAEKLGLYRRTDDDAVEPEEQTKDDVYGPSQLLAMKKSNQAAYAAEEAARAEQAKREEEAALTAAKANINSSSSSTTSQDSTTGTTSDDTALASSGATSRATLARRSRAAWVAHYAARAQLSSATSAPEMSLTRRLGPSLLVTLATLAFCLVLHEAYVSPPDSARMYPSYPASVMTLGALVGMQLLVAVGYRIPQLWRVYNKYFVIVAAQPRASGMVLASFTHHQFSHWFWNAVLLVAFGRYLHDDTSRGTLLAIFLATGTASNFLSLATHVLRRNFSVYTYGSSSAVYGVVTATCLFRADHDVTLFGYHLPMTGLLFLGFFALLDGIAFLRGGAVAKSINFAGHFAGFVTGGLCALGIRWENARGKEDGAKEGAEGKAEEMSWTEAIEETGAGKE</sequence>
<feature type="region of interest" description="Disordered" evidence="7">
    <location>
        <begin position="261"/>
        <end position="311"/>
    </location>
</feature>
<gene>
    <name evidence="10" type="ORF">K461DRAFT_254882</name>
</gene>
<evidence type="ECO:0000256" key="1">
    <source>
        <dbReference type="ARBA" id="ARBA00004141"/>
    </source>
</evidence>
<keyword evidence="11" id="KW-1185">Reference proteome</keyword>
<evidence type="ECO:0000256" key="4">
    <source>
        <dbReference type="ARBA" id="ARBA00022801"/>
    </source>
</evidence>
<keyword evidence="3 8" id="KW-0812">Transmembrane</keyword>